<reference evidence="3 4" key="1">
    <citation type="submission" date="2016-10" db="EMBL/GenBank/DDBJ databases">
        <authorList>
            <person name="de Groot N.N."/>
        </authorList>
    </citation>
    <scope>NUCLEOTIDE SEQUENCE [LARGE SCALE GENOMIC DNA]</scope>
    <source>
        <strain evidence="3 4">ATCC 35958</strain>
    </source>
</reference>
<dbReference type="InterPro" id="IPR029063">
    <property type="entry name" value="SAM-dependent_MTases_sf"/>
</dbReference>
<dbReference type="OrthoDB" id="9795634at2"/>
<evidence type="ECO:0000313" key="3">
    <source>
        <dbReference type="EMBL" id="SER08239.1"/>
    </source>
</evidence>
<dbReference type="InterPro" id="IPR005651">
    <property type="entry name" value="Trm112-like"/>
</dbReference>
<name>A0A1H9LAI6_9BURK</name>
<protein>
    <submittedName>
        <fullName evidence="3">Methyltransferase domain-containing protein</fullName>
    </submittedName>
</protein>
<sequence>MSTDTPASRLTALLPLLACPRCGSSLQHLAAQTLQCAGCAAIYPVRAGVPVLLPESMQEPGVGTVSADDPVSRHPYSPAALEIIEAHRDGWVLDLGAGGKHQRWDNVIQIDIFRFPMVDVVCTADRLPFRDNTFKAVISQAVFEHLQYPEWAAAEIRRVLQPGGIAKIDTAFLQPEHGYPHHFYNATETGLRHWFRDFDIRWSGIESYQHPKWALSWFLDIYLDRITPEQRALLQQTPLGDVLAALLRSGQGQAQEVDAPILAALDALPAHELRTLAAGVSVEAINPAKSYAAPVPQTDQTSPSAGHDDLRKLLAAKEENAQLRQRLAAMQEQHTVAQDRSRYLAQFYPQSLRDAMRHLSRRIELSVWMRIRFNAITLLRKLVPQSTWDRLRLQLAQRRRAIASKPLPSAAEPPFLSVVLTPSNTAALTDTFFSLVRQSYSGWELVLLEAPQQSVAVRHAMTDFQRLDKRVRTVPIADAENLRQNGTAPTTQAAYRLHLPEGATLAFHAIQSLVTLARSRPQTVAITADFDYTDHTRGGDTAVPMRCYHQPEHDDNPQALGLLWVARAVAGAAPVAQDAILKPAGQAVAYIPEVLFHHARQEAFLASEL</sequence>
<keyword evidence="3" id="KW-0808">Transferase</keyword>
<evidence type="ECO:0000259" key="2">
    <source>
        <dbReference type="Pfam" id="PF08241"/>
    </source>
</evidence>
<dbReference type="STRING" id="180197.SAMN02982919_01708"/>
<dbReference type="Gene3D" id="3.40.50.150">
    <property type="entry name" value="Vaccinia Virus protein VP39"/>
    <property type="match status" value="1"/>
</dbReference>
<dbReference type="Pfam" id="PF08241">
    <property type="entry name" value="Methyltransf_11"/>
    <property type="match status" value="1"/>
</dbReference>
<dbReference type="GO" id="GO:0032259">
    <property type="term" value="P:methylation"/>
    <property type="evidence" value="ECO:0007669"/>
    <property type="project" value="UniProtKB-KW"/>
</dbReference>
<dbReference type="SUPFAM" id="SSF53335">
    <property type="entry name" value="S-adenosyl-L-methionine-dependent methyltransferases"/>
    <property type="match status" value="1"/>
</dbReference>
<dbReference type="Proteomes" id="UP000199766">
    <property type="component" value="Unassembled WGS sequence"/>
</dbReference>
<dbReference type="Pfam" id="PF03966">
    <property type="entry name" value="Trm112p"/>
    <property type="match status" value="1"/>
</dbReference>
<dbReference type="InterPro" id="IPR013216">
    <property type="entry name" value="Methyltransf_11"/>
</dbReference>
<feature type="domain" description="Methyltransferase type 11" evidence="2">
    <location>
        <begin position="120"/>
        <end position="166"/>
    </location>
</feature>
<dbReference type="EMBL" id="FOGD01000004">
    <property type="protein sequence ID" value="SER08239.1"/>
    <property type="molecule type" value="Genomic_DNA"/>
</dbReference>
<keyword evidence="3" id="KW-0489">Methyltransferase</keyword>
<dbReference type="SUPFAM" id="SSF158997">
    <property type="entry name" value="Trm112p-like"/>
    <property type="match status" value="1"/>
</dbReference>
<organism evidence="3 4">
    <name type="scientific">Giesbergeria anulus</name>
    <dbReference type="NCBI Taxonomy" id="180197"/>
    <lineage>
        <taxon>Bacteria</taxon>
        <taxon>Pseudomonadati</taxon>
        <taxon>Pseudomonadota</taxon>
        <taxon>Betaproteobacteria</taxon>
        <taxon>Burkholderiales</taxon>
        <taxon>Comamonadaceae</taxon>
        <taxon>Giesbergeria</taxon>
    </lineage>
</organism>
<proteinExistence type="predicted"/>
<gene>
    <name evidence="3" type="ORF">SAMN02982919_01708</name>
</gene>
<feature type="coiled-coil region" evidence="1">
    <location>
        <begin position="313"/>
        <end position="340"/>
    </location>
</feature>
<keyword evidence="4" id="KW-1185">Reference proteome</keyword>
<evidence type="ECO:0000256" key="1">
    <source>
        <dbReference type="SAM" id="Coils"/>
    </source>
</evidence>
<keyword evidence="1" id="KW-0175">Coiled coil</keyword>
<accession>A0A1H9LAI6</accession>
<dbReference type="AlphaFoldDB" id="A0A1H9LAI6"/>
<evidence type="ECO:0000313" key="4">
    <source>
        <dbReference type="Proteomes" id="UP000199766"/>
    </source>
</evidence>
<dbReference type="RefSeq" id="WP_143059607.1">
    <property type="nucleotide sequence ID" value="NZ_FOGD01000004.1"/>
</dbReference>
<dbReference type="GO" id="GO:0008757">
    <property type="term" value="F:S-adenosylmethionine-dependent methyltransferase activity"/>
    <property type="evidence" value="ECO:0007669"/>
    <property type="project" value="InterPro"/>
</dbReference>
<dbReference type="Gene3D" id="2.20.25.10">
    <property type="match status" value="1"/>
</dbReference>